<dbReference type="GO" id="GO:0003677">
    <property type="term" value="F:DNA binding"/>
    <property type="evidence" value="ECO:0007669"/>
    <property type="project" value="UniProtKB-KW"/>
</dbReference>
<dbReference type="CDD" id="cd08414">
    <property type="entry name" value="PBP2_LTTR_aromatics_like"/>
    <property type="match status" value="1"/>
</dbReference>
<dbReference type="InterPro" id="IPR000847">
    <property type="entry name" value="LysR_HTH_N"/>
</dbReference>
<dbReference type="AlphaFoldDB" id="A0A6B9FGB7"/>
<dbReference type="InterPro" id="IPR005119">
    <property type="entry name" value="LysR_subst-bd"/>
</dbReference>
<evidence type="ECO:0000256" key="3">
    <source>
        <dbReference type="ARBA" id="ARBA00023125"/>
    </source>
</evidence>
<dbReference type="PROSITE" id="PS50931">
    <property type="entry name" value="HTH_LYSR"/>
    <property type="match status" value="1"/>
</dbReference>
<dbReference type="SUPFAM" id="SSF53850">
    <property type="entry name" value="Periplasmic binding protein-like II"/>
    <property type="match status" value="1"/>
</dbReference>
<name>A0A6B9FGB7_9HYPH</name>
<evidence type="ECO:0000259" key="5">
    <source>
        <dbReference type="PROSITE" id="PS50931"/>
    </source>
</evidence>
<dbReference type="Pfam" id="PF03466">
    <property type="entry name" value="LysR_substrate"/>
    <property type="match status" value="1"/>
</dbReference>
<reference evidence="6 7" key="1">
    <citation type="journal article" date="2012" name="Genet. Mol. Biol.">
        <title>Analysis of 16S rRNA and mxaF genes revealing insights into Methylobacterium niche-specific plant association.</title>
        <authorList>
            <person name="Dourado M.N."/>
            <person name="Andreote F.D."/>
            <person name="Dini-Andreote F."/>
            <person name="Conti R."/>
            <person name="Araujo J.M."/>
            <person name="Araujo W.L."/>
        </authorList>
    </citation>
    <scope>NUCLEOTIDE SEQUENCE [LARGE SCALE GENOMIC DNA]</scope>
    <source>
        <strain evidence="6 7">SR1.6/6</strain>
    </source>
</reference>
<evidence type="ECO:0000256" key="4">
    <source>
        <dbReference type="ARBA" id="ARBA00023163"/>
    </source>
</evidence>
<gene>
    <name evidence="6" type="ORF">MMSR116_06410</name>
</gene>
<dbReference type="KEGG" id="mmes:MMSR116_06410"/>
<dbReference type="PANTHER" id="PTHR30346:SF17">
    <property type="entry name" value="LYSR FAMILY TRANSCRIPTIONAL REGULATOR"/>
    <property type="match status" value="1"/>
</dbReference>
<dbReference type="GO" id="GO:0003700">
    <property type="term" value="F:DNA-binding transcription factor activity"/>
    <property type="evidence" value="ECO:0007669"/>
    <property type="project" value="InterPro"/>
</dbReference>
<evidence type="ECO:0000313" key="7">
    <source>
        <dbReference type="Proteomes" id="UP000012488"/>
    </source>
</evidence>
<dbReference type="GO" id="GO:0032993">
    <property type="term" value="C:protein-DNA complex"/>
    <property type="evidence" value="ECO:0007669"/>
    <property type="project" value="TreeGrafter"/>
</dbReference>
<feature type="domain" description="HTH lysR-type" evidence="5">
    <location>
        <begin position="5"/>
        <end position="62"/>
    </location>
</feature>
<keyword evidence="4" id="KW-0804">Transcription</keyword>
<organism evidence="6 7">
    <name type="scientific">Methylobacterium mesophilicum SR1.6/6</name>
    <dbReference type="NCBI Taxonomy" id="908290"/>
    <lineage>
        <taxon>Bacteria</taxon>
        <taxon>Pseudomonadati</taxon>
        <taxon>Pseudomonadota</taxon>
        <taxon>Alphaproteobacteria</taxon>
        <taxon>Hyphomicrobiales</taxon>
        <taxon>Methylobacteriaceae</taxon>
        <taxon>Methylobacterium</taxon>
    </lineage>
</organism>
<comment type="similarity">
    <text evidence="1">Belongs to the LysR transcriptional regulatory family.</text>
</comment>
<dbReference type="Pfam" id="PF00126">
    <property type="entry name" value="HTH_1"/>
    <property type="match status" value="1"/>
</dbReference>
<protein>
    <submittedName>
        <fullName evidence="6">LysR family transcriptional regulator</fullName>
    </submittedName>
</protein>
<dbReference type="InterPro" id="IPR036388">
    <property type="entry name" value="WH-like_DNA-bd_sf"/>
</dbReference>
<evidence type="ECO:0000313" key="6">
    <source>
        <dbReference type="EMBL" id="QGY01577.1"/>
    </source>
</evidence>
<dbReference type="EMBL" id="CP043538">
    <property type="protein sequence ID" value="QGY01577.1"/>
    <property type="molecule type" value="Genomic_DNA"/>
</dbReference>
<dbReference type="RefSeq" id="WP_010683318.1">
    <property type="nucleotide sequence ID" value="NZ_CP043538.1"/>
</dbReference>
<keyword evidence="2" id="KW-0805">Transcription regulation</keyword>
<dbReference type="Gene3D" id="3.40.190.10">
    <property type="entry name" value="Periplasmic binding protein-like II"/>
    <property type="match status" value="2"/>
</dbReference>
<dbReference type="FunFam" id="1.10.10.10:FF:000001">
    <property type="entry name" value="LysR family transcriptional regulator"/>
    <property type="match status" value="1"/>
</dbReference>
<dbReference type="SUPFAM" id="SSF46785">
    <property type="entry name" value="Winged helix' DNA-binding domain"/>
    <property type="match status" value="1"/>
</dbReference>
<dbReference type="OrthoDB" id="9795022at2"/>
<dbReference type="PANTHER" id="PTHR30346">
    <property type="entry name" value="TRANSCRIPTIONAL DUAL REGULATOR HCAR-RELATED"/>
    <property type="match status" value="1"/>
</dbReference>
<reference evidence="6 7" key="2">
    <citation type="journal article" date="2013" name="Genome Announc.">
        <title>Draft Genome Sequence of Methylobacterium mesophilicum Strain SR1.6/6, Isolated from Citrus sinensis.</title>
        <authorList>
            <person name="Marinho Almeida D."/>
            <person name="Dini-Andreote F."/>
            <person name="Camargo Neves A.A."/>
            <person name="Juca Ramos R.T."/>
            <person name="Andreote F.D."/>
            <person name="Carneiro A.R."/>
            <person name="Oliveira de Souza Lima A."/>
            <person name="Caracciolo Gomes de Sa P.H."/>
            <person name="Ribeiro Barbosa M.S."/>
            <person name="Araujo W.L."/>
            <person name="Silva A."/>
        </authorList>
    </citation>
    <scope>NUCLEOTIDE SEQUENCE [LARGE SCALE GENOMIC DNA]</scope>
    <source>
        <strain evidence="6 7">SR1.6/6</strain>
    </source>
</reference>
<evidence type="ECO:0000256" key="2">
    <source>
        <dbReference type="ARBA" id="ARBA00023015"/>
    </source>
</evidence>
<dbReference type="InterPro" id="IPR036390">
    <property type="entry name" value="WH_DNA-bd_sf"/>
</dbReference>
<dbReference type="PRINTS" id="PR00039">
    <property type="entry name" value="HTHLYSR"/>
</dbReference>
<dbReference type="Gene3D" id="1.10.10.10">
    <property type="entry name" value="Winged helix-like DNA-binding domain superfamily/Winged helix DNA-binding domain"/>
    <property type="match status" value="1"/>
</dbReference>
<accession>A0A6B9FGB7</accession>
<sequence length="305" mass="33733">MPKRIAFRHLDAFLILAREGNVSRAAELMGIAQPALSQQIQLIEARIGTPLFERNARPLRLTDAGRYLHAEAASLVDRFESVVAEVRQIGQGKRGWLGIGFTRSAMYDFLPPVVREFSLNHPDVELRLHEMLTEDQPDALRAGTIHLGLSRDPVETPGLMQEVLLREDLVVALPRQHPFAQRRSLGLPELAEEAFILFPKNPAARFPSRILSLCREAGFTPSVAQEAFEIQTALGLVAAGLGVTLVTAGVARHIRSDLTFKRLEGGRSAFETLLVALYRPGPRDLPLEAMLNLMRPSTCRDARAG</sequence>
<evidence type="ECO:0000256" key="1">
    <source>
        <dbReference type="ARBA" id="ARBA00009437"/>
    </source>
</evidence>
<dbReference type="Proteomes" id="UP000012488">
    <property type="component" value="Chromosome"/>
</dbReference>
<keyword evidence="3" id="KW-0238">DNA-binding</keyword>
<proteinExistence type="inferred from homology"/>